<name>K6DPS5_SCHAZ</name>
<dbReference type="InterPro" id="IPR018357">
    <property type="entry name" value="Hexapep_transf_CS"/>
</dbReference>
<evidence type="ECO:0000256" key="1">
    <source>
        <dbReference type="ARBA" id="ARBA00022679"/>
    </source>
</evidence>
<dbReference type="InterPro" id="IPR020019">
    <property type="entry name" value="AcTrfase_PglD-like"/>
</dbReference>
<comment type="caution">
    <text evidence="5">The sequence shown here is derived from an EMBL/GenBank/DDBJ whole genome shotgun (WGS) entry which is preliminary data.</text>
</comment>
<sequence length="231" mass="25029">MENVWKGLPFVIFGVGGQAKEIKVLIDDINQSNKTPVYEIIGFVSNSQDDVGLEIEGIKVVSTNDNFPEFSKKYKLLGATIALANPKWKEQIVNSVFSKTDNIVFPNLIHPYAHVSTNANNELGIGNIICAGVTITTNIKLGKFIILNYNSTVGHDVVIEDYCTINPLSAISGNIKLSKGSLVGAGSSIREKLTVGEYSTVGLGSTVVKNVDDNKIVIGKAAENLEYKRRV</sequence>
<dbReference type="Proteomes" id="UP000006315">
    <property type="component" value="Unassembled WGS sequence"/>
</dbReference>
<dbReference type="PANTHER" id="PTHR43300:SF7">
    <property type="entry name" value="UDP-N-ACETYLBACILLOSAMINE N-ACETYLTRANSFERASE"/>
    <property type="match status" value="1"/>
</dbReference>
<proteinExistence type="predicted"/>
<dbReference type="InterPro" id="IPR041561">
    <property type="entry name" value="PglD_N"/>
</dbReference>
<keyword evidence="2" id="KW-0677">Repeat</keyword>
<feature type="active site" description="Proton acceptor" evidence="3">
    <location>
        <position position="155"/>
    </location>
</feature>
<gene>
    <name evidence="5" type="ORF">BAZO_20278</name>
</gene>
<dbReference type="GO" id="GO:0016746">
    <property type="term" value="F:acyltransferase activity"/>
    <property type="evidence" value="ECO:0007669"/>
    <property type="project" value="UniProtKB-KW"/>
</dbReference>
<keyword evidence="1 5" id="KW-0808">Transferase</keyword>
<accession>K6DPS5</accession>
<protein>
    <submittedName>
        <fullName evidence="5">Sugar O-acyltransferase, sialic acid O-acetyltransferase NeuD family protein</fullName>
    </submittedName>
</protein>
<dbReference type="Gene3D" id="2.160.10.10">
    <property type="entry name" value="Hexapeptide repeat proteins"/>
    <property type="match status" value="1"/>
</dbReference>
<dbReference type="Pfam" id="PF17836">
    <property type="entry name" value="PglD_N"/>
    <property type="match status" value="1"/>
</dbReference>
<keyword evidence="6" id="KW-1185">Reference proteome</keyword>
<evidence type="ECO:0000259" key="4">
    <source>
        <dbReference type="Pfam" id="PF17836"/>
    </source>
</evidence>
<evidence type="ECO:0000256" key="3">
    <source>
        <dbReference type="PIRSR" id="PIRSR620019-1"/>
    </source>
</evidence>
<organism evidence="5 6">
    <name type="scientific">Schinkia azotoformans LMG 9581</name>
    <dbReference type="NCBI Taxonomy" id="1131731"/>
    <lineage>
        <taxon>Bacteria</taxon>
        <taxon>Bacillati</taxon>
        <taxon>Bacillota</taxon>
        <taxon>Bacilli</taxon>
        <taxon>Bacillales</taxon>
        <taxon>Bacillaceae</taxon>
        <taxon>Calidifontibacillus/Schinkia group</taxon>
        <taxon>Schinkia</taxon>
    </lineage>
</organism>
<dbReference type="CDD" id="cd03360">
    <property type="entry name" value="LbH_AT_putative"/>
    <property type="match status" value="1"/>
</dbReference>
<dbReference type="InterPro" id="IPR050179">
    <property type="entry name" value="Trans_hexapeptide_repeat"/>
</dbReference>
<dbReference type="AlphaFoldDB" id="K6DPS5"/>
<dbReference type="PANTHER" id="PTHR43300">
    <property type="entry name" value="ACETYLTRANSFERASE"/>
    <property type="match status" value="1"/>
</dbReference>
<feature type="domain" description="PglD N-terminal" evidence="4">
    <location>
        <begin position="11"/>
        <end position="95"/>
    </location>
</feature>
<dbReference type="InterPro" id="IPR011004">
    <property type="entry name" value="Trimer_LpxA-like_sf"/>
</dbReference>
<dbReference type="SUPFAM" id="SSF51161">
    <property type="entry name" value="Trimeric LpxA-like enzymes"/>
    <property type="match status" value="1"/>
</dbReference>
<dbReference type="PATRIC" id="fig|1131731.3.peg.4136"/>
<evidence type="ECO:0000313" key="6">
    <source>
        <dbReference type="Proteomes" id="UP000006315"/>
    </source>
</evidence>
<feature type="site" description="Increases basicity of active site His" evidence="3">
    <location>
        <position position="156"/>
    </location>
</feature>
<dbReference type="Gene3D" id="3.40.50.20">
    <property type="match status" value="1"/>
</dbReference>
<dbReference type="RefSeq" id="WP_003333301.1">
    <property type="nucleotide sequence ID" value="NZ_AJLR01000152.1"/>
</dbReference>
<evidence type="ECO:0000313" key="5">
    <source>
        <dbReference type="EMBL" id="EKN62791.1"/>
    </source>
</evidence>
<reference evidence="5 6" key="1">
    <citation type="journal article" date="2012" name="Front. Microbiol.">
        <title>Redundancy and modularity in membrane-associated dissimilatory nitrate reduction in Bacillus.</title>
        <authorList>
            <person name="Heylen K."/>
            <person name="Keltjens J."/>
        </authorList>
    </citation>
    <scope>NUCLEOTIDE SEQUENCE [LARGE SCALE GENOMIC DNA]</scope>
    <source>
        <strain evidence="5 6">LMG 9581</strain>
    </source>
</reference>
<evidence type="ECO:0000256" key="2">
    <source>
        <dbReference type="ARBA" id="ARBA00022737"/>
    </source>
</evidence>
<dbReference type="PROSITE" id="PS00101">
    <property type="entry name" value="HEXAPEP_TRANSFERASES"/>
    <property type="match status" value="1"/>
</dbReference>
<keyword evidence="5" id="KW-0012">Acyltransferase</keyword>
<dbReference type="EMBL" id="AJLR01000152">
    <property type="protein sequence ID" value="EKN62791.1"/>
    <property type="molecule type" value="Genomic_DNA"/>
</dbReference>
<dbReference type="STRING" id="1131731.BAZO_20278"/>